<sequence>MTTWVRVMMFSFERRWLALSCAGMAYERFPMERISRRYRVAMAGSDEMHYRSDLVGLLTDLQGIWSDPAFGRRLPGIREHGLSAMEVRVLWTLGFRGPLRGSALADLLGTGAPTVSKAVAKVEARGWVDRHRDEADGRAHDLVLTDAGKAVARDLFDAGDAMMDELLADWTDDDVRAVTGYLDRLLTRSRTFASGLDTD</sequence>
<name>A0A433JU63_9MICO</name>
<dbReference type="PROSITE" id="PS50995">
    <property type="entry name" value="HTH_MARR_2"/>
    <property type="match status" value="1"/>
</dbReference>
<keyword evidence="3" id="KW-1185">Reference proteome</keyword>
<comment type="caution">
    <text evidence="2">The sequence shown here is derived from an EMBL/GenBank/DDBJ whole genome shotgun (WGS) entry which is preliminary data.</text>
</comment>
<proteinExistence type="predicted"/>
<dbReference type="SUPFAM" id="SSF46785">
    <property type="entry name" value="Winged helix' DNA-binding domain"/>
    <property type="match status" value="1"/>
</dbReference>
<feature type="domain" description="HTH marR-type" evidence="1">
    <location>
        <begin position="51"/>
        <end position="187"/>
    </location>
</feature>
<dbReference type="PANTHER" id="PTHR33164:SF43">
    <property type="entry name" value="HTH-TYPE TRANSCRIPTIONAL REPRESSOR YETL"/>
    <property type="match status" value="1"/>
</dbReference>
<accession>A0A433JU63</accession>
<dbReference type="GO" id="GO:0003700">
    <property type="term" value="F:DNA-binding transcription factor activity"/>
    <property type="evidence" value="ECO:0007669"/>
    <property type="project" value="InterPro"/>
</dbReference>
<protein>
    <submittedName>
        <fullName evidence="2">MarR family transcriptional regulator</fullName>
    </submittedName>
</protein>
<reference evidence="2 3" key="1">
    <citation type="submission" date="2018-12" db="EMBL/GenBank/DDBJ databases">
        <authorList>
            <person name="Li F."/>
        </authorList>
    </citation>
    <scope>NUCLEOTIDE SEQUENCE [LARGE SCALE GENOMIC DNA]</scope>
    <source>
        <strain evidence="2 3">EGI 6500705</strain>
    </source>
</reference>
<dbReference type="InterPro" id="IPR039422">
    <property type="entry name" value="MarR/SlyA-like"/>
</dbReference>
<dbReference type="Gene3D" id="1.10.10.10">
    <property type="entry name" value="Winged helix-like DNA-binding domain superfamily/Winged helix DNA-binding domain"/>
    <property type="match status" value="1"/>
</dbReference>
<dbReference type="PANTHER" id="PTHR33164">
    <property type="entry name" value="TRANSCRIPTIONAL REGULATOR, MARR FAMILY"/>
    <property type="match status" value="1"/>
</dbReference>
<dbReference type="EMBL" id="RZGZ01000002">
    <property type="protein sequence ID" value="RUR01649.1"/>
    <property type="molecule type" value="Genomic_DNA"/>
</dbReference>
<organism evidence="2 3">
    <name type="scientific">Labedella endophytica</name>
    <dbReference type="NCBI Taxonomy" id="1523160"/>
    <lineage>
        <taxon>Bacteria</taxon>
        <taxon>Bacillati</taxon>
        <taxon>Actinomycetota</taxon>
        <taxon>Actinomycetes</taxon>
        <taxon>Micrococcales</taxon>
        <taxon>Microbacteriaceae</taxon>
        <taxon>Labedella</taxon>
    </lineage>
</organism>
<dbReference type="Proteomes" id="UP000274909">
    <property type="component" value="Unassembled WGS sequence"/>
</dbReference>
<dbReference type="InterPro" id="IPR036388">
    <property type="entry name" value="WH-like_DNA-bd_sf"/>
</dbReference>
<dbReference type="InterPro" id="IPR000835">
    <property type="entry name" value="HTH_MarR-typ"/>
</dbReference>
<dbReference type="Pfam" id="PF12802">
    <property type="entry name" value="MarR_2"/>
    <property type="match status" value="1"/>
</dbReference>
<dbReference type="PRINTS" id="PR00598">
    <property type="entry name" value="HTHMARR"/>
</dbReference>
<gene>
    <name evidence="2" type="ORF">ELQ94_09245</name>
</gene>
<dbReference type="GO" id="GO:0006950">
    <property type="term" value="P:response to stress"/>
    <property type="evidence" value="ECO:0007669"/>
    <property type="project" value="TreeGrafter"/>
</dbReference>
<dbReference type="InterPro" id="IPR036390">
    <property type="entry name" value="WH_DNA-bd_sf"/>
</dbReference>
<dbReference type="AlphaFoldDB" id="A0A433JU63"/>
<evidence type="ECO:0000313" key="3">
    <source>
        <dbReference type="Proteomes" id="UP000274909"/>
    </source>
</evidence>
<dbReference type="SMART" id="SM00347">
    <property type="entry name" value="HTH_MARR"/>
    <property type="match status" value="1"/>
</dbReference>
<evidence type="ECO:0000259" key="1">
    <source>
        <dbReference type="PROSITE" id="PS50995"/>
    </source>
</evidence>
<evidence type="ECO:0000313" key="2">
    <source>
        <dbReference type="EMBL" id="RUR01649.1"/>
    </source>
</evidence>